<dbReference type="EMBL" id="CAEY01000037">
    <property type="status" value="NOT_ANNOTATED_CDS"/>
    <property type="molecule type" value="Genomic_DNA"/>
</dbReference>
<dbReference type="EnsemblMetazoa" id="tetur10g03590.1">
    <property type="protein sequence ID" value="tetur10g03590.1"/>
    <property type="gene ID" value="tetur10g03590"/>
</dbReference>
<evidence type="ECO:0000313" key="2">
    <source>
        <dbReference type="Proteomes" id="UP000015104"/>
    </source>
</evidence>
<reference evidence="1" key="2">
    <citation type="submission" date="2015-06" db="UniProtKB">
        <authorList>
            <consortium name="EnsemblMetazoa"/>
        </authorList>
    </citation>
    <scope>IDENTIFICATION</scope>
</reference>
<name>T1KFL8_TETUR</name>
<organism evidence="1 2">
    <name type="scientific">Tetranychus urticae</name>
    <name type="common">Two-spotted spider mite</name>
    <dbReference type="NCBI Taxonomy" id="32264"/>
    <lineage>
        <taxon>Eukaryota</taxon>
        <taxon>Metazoa</taxon>
        <taxon>Ecdysozoa</taxon>
        <taxon>Arthropoda</taxon>
        <taxon>Chelicerata</taxon>
        <taxon>Arachnida</taxon>
        <taxon>Acari</taxon>
        <taxon>Acariformes</taxon>
        <taxon>Trombidiformes</taxon>
        <taxon>Prostigmata</taxon>
        <taxon>Eleutherengona</taxon>
        <taxon>Raphignathae</taxon>
        <taxon>Tetranychoidea</taxon>
        <taxon>Tetranychidae</taxon>
        <taxon>Tetranychus</taxon>
    </lineage>
</organism>
<dbReference type="HOGENOM" id="CLU_2725447_0_0_1"/>
<reference evidence="2" key="1">
    <citation type="submission" date="2011-08" db="EMBL/GenBank/DDBJ databases">
        <authorList>
            <person name="Rombauts S."/>
        </authorList>
    </citation>
    <scope>NUCLEOTIDE SEQUENCE</scope>
    <source>
        <strain evidence="2">London</strain>
    </source>
</reference>
<keyword evidence="2" id="KW-1185">Reference proteome</keyword>
<evidence type="ECO:0000313" key="1">
    <source>
        <dbReference type="EnsemblMetazoa" id="tetur10g03590.1"/>
    </source>
</evidence>
<protein>
    <submittedName>
        <fullName evidence="1">Uncharacterized protein</fullName>
    </submittedName>
</protein>
<dbReference type="Proteomes" id="UP000015104">
    <property type="component" value="Unassembled WGS sequence"/>
</dbReference>
<accession>T1KFL8</accession>
<proteinExistence type="predicted"/>
<sequence>MEPPGFSIIIVGKQFIFMQIDWYRKYVMNQANYSSLLSNRLPYLVFNLCEKKFKLAIALNGCKQEQAIYQEI</sequence>
<dbReference type="AlphaFoldDB" id="T1KFL8"/>